<dbReference type="GO" id="GO:0046872">
    <property type="term" value="F:metal ion binding"/>
    <property type="evidence" value="ECO:0007669"/>
    <property type="project" value="UniProtKB-KW"/>
</dbReference>
<evidence type="ECO:0000313" key="5">
    <source>
        <dbReference type="EMBL" id="KAF0725986.1"/>
    </source>
</evidence>
<dbReference type="VEuPathDB" id="FungiDB:AeMF1_013884"/>
<organism evidence="5 6">
    <name type="scientific">Aphanomyces euteiches</name>
    <dbReference type="NCBI Taxonomy" id="100861"/>
    <lineage>
        <taxon>Eukaryota</taxon>
        <taxon>Sar</taxon>
        <taxon>Stramenopiles</taxon>
        <taxon>Oomycota</taxon>
        <taxon>Saprolegniomycetes</taxon>
        <taxon>Saprolegniales</taxon>
        <taxon>Verrucalvaceae</taxon>
        <taxon>Aphanomyces</taxon>
    </lineage>
</organism>
<dbReference type="GO" id="GO:0016491">
    <property type="term" value="F:oxidoreductase activity"/>
    <property type="evidence" value="ECO:0007669"/>
    <property type="project" value="InterPro"/>
</dbReference>
<dbReference type="Pfam" id="PF00264">
    <property type="entry name" value="Tyrosinase"/>
    <property type="match status" value="1"/>
</dbReference>
<dbReference type="PANTHER" id="PTHR11474:SF126">
    <property type="entry name" value="TYROSINASE-LIKE PROTEIN TYR-1-RELATED"/>
    <property type="match status" value="1"/>
</dbReference>
<reference evidence="5 6" key="1">
    <citation type="submission" date="2019-07" db="EMBL/GenBank/DDBJ databases">
        <title>Genomics analysis of Aphanomyces spp. identifies a new class of oomycete effector associated with host adaptation.</title>
        <authorList>
            <person name="Gaulin E."/>
        </authorList>
    </citation>
    <scope>NUCLEOTIDE SEQUENCE [LARGE SCALE GENOMIC DNA]</scope>
    <source>
        <strain evidence="5 6">ATCC 201684</strain>
    </source>
</reference>
<dbReference type="InterPro" id="IPR002227">
    <property type="entry name" value="Tyrosinase_Cu-bd"/>
</dbReference>
<evidence type="ECO:0000313" key="6">
    <source>
        <dbReference type="Proteomes" id="UP000481153"/>
    </source>
</evidence>
<dbReference type="SUPFAM" id="SSF48056">
    <property type="entry name" value="Di-copper centre-containing domain"/>
    <property type="match status" value="1"/>
</dbReference>
<feature type="signal peptide" evidence="3">
    <location>
        <begin position="1"/>
        <end position="19"/>
    </location>
</feature>
<evidence type="ECO:0000256" key="3">
    <source>
        <dbReference type="SAM" id="SignalP"/>
    </source>
</evidence>
<feature type="chain" id="PRO_5026002136" description="Tyrosinase copper-binding domain-containing protein" evidence="3">
    <location>
        <begin position="20"/>
        <end position="519"/>
    </location>
</feature>
<protein>
    <recommendedName>
        <fullName evidence="4">Tyrosinase copper-binding domain-containing protein</fullName>
    </recommendedName>
</protein>
<proteinExistence type="predicted"/>
<dbReference type="PRINTS" id="PR00092">
    <property type="entry name" value="TYROSINASE"/>
</dbReference>
<gene>
    <name evidence="5" type="ORF">Ae201684_015651</name>
</gene>
<dbReference type="AlphaFoldDB" id="A0A6G0WG51"/>
<keyword evidence="6" id="KW-1185">Reference proteome</keyword>
<dbReference type="EMBL" id="VJMJ01000229">
    <property type="protein sequence ID" value="KAF0725986.1"/>
    <property type="molecule type" value="Genomic_DNA"/>
</dbReference>
<keyword evidence="1" id="KW-0479">Metal-binding</keyword>
<keyword evidence="3" id="KW-0732">Signal</keyword>
<feature type="domain" description="Tyrosinase copper-binding" evidence="4">
    <location>
        <begin position="59"/>
        <end position="273"/>
    </location>
</feature>
<accession>A0A6G0WG51</accession>
<evidence type="ECO:0000259" key="4">
    <source>
        <dbReference type="Pfam" id="PF00264"/>
    </source>
</evidence>
<sequence length="519" mass="59064">MQLHWLILVVGVLATIARSQPYPCSGETYRVRKAWSMLSSSEKSLFQAALDASMAAGYYHHFFEMHTEATSSAEAHGCMFFYWHRKFLLGFENMLRSLSPSYACVTIPYWDYATLASNYVSNSCASIYSCASDMINNLGGNGDPWSGGRTTWSAINGQFISASRCVQQYPLNRFCQSHTAFINRQCMGCVPRDDLRQWGVPSESNIVGVFNQILGGSSFATGKTFQEVTNNVQLGCHNAMHARMHGSMMTFNSPADLIFFLHHAQMDLMHTIYFKCIVADTTPGKVPVLTDAQKRFASDYRLWTNCSRVWTNSVIRPTDPVRMFYSESGQPSKNISDPTGPLYKFFASLPDSYYQYADSDDIKNGSYRYQYTGFLASMLTRCKKFIVPWNAVMLQDDYNTSTNPSYTDRCIDRPPLPCEVNQTSFMDYVSNLAGQREWTEAHLQMQLEAMVCSHHHECLGGCFDYSDEFKALFRPKGPPRCKVIIDRIAKRRMTIELRNWRQIMAKYFPCPDAEIKAQA</sequence>
<keyword evidence="2" id="KW-0186">Copper</keyword>
<comment type="caution">
    <text evidence="5">The sequence shown here is derived from an EMBL/GenBank/DDBJ whole genome shotgun (WGS) entry which is preliminary data.</text>
</comment>
<dbReference type="PANTHER" id="PTHR11474">
    <property type="entry name" value="TYROSINASE FAMILY MEMBER"/>
    <property type="match status" value="1"/>
</dbReference>
<dbReference type="Gene3D" id="1.10.1280.10">
    <property type="entry name" value="Di-copper center containing domain from catechol oxidase"/>
    <property type="match status" value="1"/>
</dbReference>
<dbReference type="InterPro" id="IPR050316">
    <property type="entry name" value="Tyrosinase/Hemocyanin"/>
</dbReference>
<dbReference type="InterPro" id="IPR008922">
    <property type="entry name" value="Di-copper_centre_dom_sf"/>
</dbReference>
<name>A0A6G0WG51_9STRA</name>
<evidence type="ECO:0000256" key="2">
    <source>
        <dbReference type="ARBA" id="ARBA00023008"/>
    </source>
</evidence>
<dbReference type="Proteomes" id="UP000481153">
    <property type="component" value="Unassembled WGS sequence"/>
</dbReference>
<evidence type="ECO:0000256" key="1">
    <source>
        <dbReference type="ARBA" id="ARBA00022723"/>
    </source>
</evidence>